<dbReference type="PANTHER" id="PTHR18964:SF149">
    <property type="entry name" value="BIFUNCTIONAL UDP-N-ACETYLGLUCOSAMINE 2-EPIMERASE_N-ACETYLMANNOSAMINE KINASE"/>
    <property type="match status" value="1"/>
</dbReference>
<dbReference type="EMBL" id="FOXH01000006">
    <property type="protein sequence ID" value="SFP87264.1"/>
    <property type="molecule type" value="Genomic_DNA"/>
</dbReference>
<keyword evidence="2" id="KW-0418">Kinase</keyword>
<dbReference type="PANTHER" id="PTHR18964">
    <property type="entry name" value="ROK (REPRESSOR, ORF, KINASE) FAMILY"/>
    <property type="match status" value="1"/>
</dbReference>
<protein>
    <submittedName>
        <fullName evidence="2">Glucokinase</fullName>
    </submittedName>
</protein>
<evidence type="ECO:0000256" key="1">
    <source>
        <dbReference type="ARBA" id="ARBA00006479"/>
    </source>
</evidence>
<name>A0A1I5TW34_9BACT</name>
<dbReference type="InterPro" id="IPR043129">
    <property type="entry name" value="ATPase_NBD"/>
</dbReference>
<dbReference type="Proteomes" id="UP000199306">
    <property type="component" value="Unassembled WGS sequence"/>
</dbReference>
<sequence>MEKKIVMAVDLGGTQIKLGLIHQSEILVTSQMDAQSHEGLGERLPEIAACFNNLLDQAGLSISNVIGMGIAVPGIVDSVHKKVLSINKKYSDVIELDLSRWVSETWNLPLFIENDTRSALLGEWKYGKGSGCNNLVLMTLGTGIGTSAVIEGNLLRGRHFQAGILGGHFTVNINGDLCNCGNYGCAEAEASTWNLYELAKKHPGFSKSRLSQTEILDFRTIFQYAERGDELAKTIRNKSLEVWSACAVNLIHAYDPDLLILGGGIMGSKDIIAPFIQSKINQHAWTAWGKVQVEAASFTNTAALLGVSSLAYNFK</sequence>
<gene>
    <name evidence="2" type="ORF">SAMN04515674_106233</name>
</gene>
<dbReference type="InterPro" id="IPR000600">
    <property type="entry name" value="ROK"/>
</dbReference>
<evidence type="ECO:0000313" key="2">
    <source>
        <dbReference type="EMBL" id="SFP87264.1"/>
    </source>
</evidence>
<keyword evidence="2" id="KW-0808">Transferase</keyword>
<dbReference type="Pfam" id="PF00480">
    <property type="entry name" value="ROK"/>
    <property type="match status" value="1"/>
</dbReference>
<dbReference type="RefSeq" id="WP_218159218.1">
    <property type="nucleotide sequence ID" value="NZ_FOXH01000006.1"/>
</dbReference>
<reference evidence="2 3" key="1">
    <citation type="submission" date="2016-10" db="EMBL/GenBank/DDBJ databases">
        <authorList>
            <person name="de Groot N.N."/>
        </authorList>
    </citation>
    <scope>NUCLEOTIDE SEQUENCE [LARGE SCALE GENOMIC DNA]</scope>
    <source>
        <strain evidence="3">E92,LMG 26720,CCM 7988</strain>
    </source>
</reference>
<dbReference type="GO" id="GO:0016301">
    <property type="term" value="F:kinase activity"/>
    <property type="evidence" value="ECO:0007669"/>
    <property type="project" value="UniProtKB-KW"/>
</dbReference>
<dbReference type="AlphaFoldDB" id="A0A1I5TW34"/>
<dbReference type="STRING" id="1079859.SAMN04515674_106233"/>
<dbReference type="SUPFAM" id="SSF53067">
    <property type="entry name" value="Actin-like ATPase domain"/>
    <property type="match status" value="1"/>
</dbReference>
<accession>A0A1I5TW34</accession>
<dbReference type="Gene3D" id="3.30.420.40">
    <property type="match status" value="2"/>
</dbReference>
<organism evidence="2 3">
    <name type="scientific">Pseudarcicella hirudinis</name>
    <dbReference type="NCBI Taxonomy" id="1079859"/>
    <lineage>
        <taxon>Bacteria</taxon>
        <taxon>Pseudomonadati</taxon>
        <taxon>Bacteroidota</taxon>
        <taxon>Cytophagia</taxon>
        <taxon>Cytophagales</taxon>
        <taxon>Flectobacillaceae</taxon>
        <taxon>Pseudarcicella</taxon>
    </lineage>
</organism>
<evidence type="ECO:0000313" key="3">
    <source>
        <dbReference type="Proteomes" id="UP000199306"/>
    </source>
</evidence>
<keyword evidence="3" id="KW-1185">Reference proteome</keyword>
<comment type="similarity">
    <text evidence="1">Belongs to the ROK (NagC/XylR) family.</text>
</comment>
<proteinExistence type="inferred from homology"/>